<dbReference type="EMBL" id="HBGD01004127">
    <property type="protein sequence ID" value="CAD9080161.1"/>
    <property type="molecule type" value="Transcribed_RNA"/>
</dbReference>
<feature type="transmembrane region" description="Helical" evidence="11">
    <location>
        <begin position="67"/>
        <end position="84"/>
    </location>
</feature>
<reference evidence="12" key="1">
    <citation type="submission" date="2021-01" db="EMBL/GenBank/DDBJ databases">
        <authorList>
            <person name="Corre E."/>
            <person name="Pelletier E."/>
            <person name="Niang G."/>
            <person name="Scheremetjew M."/>
            <person name="Finn R."/>
            <person name="Kale V."/>
            <person name="Holt S."/>
            <person name="Cochrane G."/>
            <person name="Meng A."/>
            <person name="Brown T."/>
            <person name="Cohen L."/>
        </authorList>
    </citation>
    <scope>NUCLEOTIDE SEQUENCE</scope>
    <source>
        <strain evidence="12">WS</strain>
    </source>
</reference>
<evidence type="ECO:0000256" key="3">
    <source>
        <dbReference type="ARBA" id="ARBA00011964"/>
    </source>
</evidence>
<evidence type="ECO:0000256" key="5">
    <source>
        <dbReference type="ARBA" id="ARBA00022679"/>
    </source>
</evidence>
<feature type="transmembrane region" description="Helical" evidence="11">
    <location>
        <begin position="91"/>
        <end position="112"/>
    </location>
</feature>
<evidence type="ECO:0000256" key="8">
    <source>
        <dbReference type="ARBA" id="ARBA00022989"/>
    </source>
</evidence>
<dbReference type="Pfam" id="PF05208">
    <property type="entry name" value="ALG3"/>
    <property type="match status" value="1"/>
</dbReference>
<evidence type="ECO:0000256" key="2">
    <source>
        <dbReference type="ARBA" id="ARBA00004922"/>
    </source>
</evidence>
<accession>A0A7S1KNQ2</accession>
<feature type="transmembrane region" description="Helical" evidence="11">
    <location>
        <begin position="12"/>
        <end position="30"/>
    </location>
</feature>
<dbReference type="EC" id="2.4.1.258" evidence="3"/>
<proteinExistence type="predicted"/>
<organism evidence="12">
    <name type="scientific">Percolomonas cosmopolitus</name>
    <dbReference type="NCBI Taxonomy" id="63605"/>
    <lineage>
        <taxon>Eukaryota</taxon>
        <taxon>Discoba</taxon>
        <taxon>Heterolobosea</taxon>
        <taxon>Tetramitia</taxon>
        <taxon>Eutetramitia</taxon>
        <taxon>Percolomonadidae</taxon>
        <taxon>Percolomonas</taxon>
    </lineage>
</organism>
<comment type="subcellular location">
    <subcellularLocation>
        <location evidence="1">Endoplasmic reticulum membrane</location>
        <topology evidence="1">Multi-pass membrane protein</topology>
    </subcellularLocation>
</comment>
<feature type="transmembrane region" description="Helical" evidence="11">
    <location>
        <begin position="151"/>
        <end position="168"/>
    </location>
</feature>
<dbReference type="PANTHER" id="PTHR12646">
    <property type="entry name" value="NOT56 - RELATED"/>
    <property type="match status" value="1"/>
</dbReference>
<sequence length="414" mass="48384">MFLTKFLNKRLTLILFITLCLELVFNFLIIQKVPYTEIDHVAYMQEVDGFMKGDWDYANLRGDTGPLVYPAGFLYIFTVLRVLLSNGNIRQFQYFFMLLYVAFIGVVLGIYRRATKDSKSLRETLPLMIVMLCASRRIHSIFVLRLFNDCVAMFFLYCATLIFTYDYWMLGCLVFSFALSVKMNILLFLPGLLVLLTKRFGVWKMPMYVTGIALVQVVLALPFLYTEPHSYMKGAFDFGRKFFFKWTVNFKFLPEEVFLSDEFHKLLLAATALTLIVFGFKWTRMDGGPLKTIFRGAPVSFKTHKIAPEHIVWILFTSNFVGIVFSRSLHFQFYVWYYHTLPFLLFYTSSLSTVERLLLWAVNELVWNIFPAQAWTSILLQVIHLRLLYGLLMAPAKVSYREKKSIREKGNKES</sequence>
<feature type="transmembrane region" description="Helical" evidence="11">
    <location>
        <begin position="263"/>
        <end position="282"/>
    </location>
</feature>
<keyword evidence="5" id="KW-0808">Transferase</keyword>
<name>A0A7S1KNQ2_9EUKA</name>
<comment type="catalytic activity">
    <reaction evidence="10">
        <text>an alpha-D-Man-(1-&gt;2)-alpha-D-Man-(1-&gt;2)-alpha-D-Man-(1-&gt;3)-[alpha-D-Man-(1-&gt;6)]-beta-D-Man-(1-&gt;4)-beta-D-GlcNAc-(1-&gt;4)-alpha-D-GlcNAc-diphospho-di-trans,poly-cis-dolichol + a di-trans,poly-cis-dolichyl beta-D-mannosyl phosphate = an alpha-D-Man-(1-&gt;2)-alpha-D-Man-(1-&gt;2)-alpha-D-Man-(1-&gt;3)-[alpha-D-Man-(1-&gt;3)-alpha-D-Man-(1-&gt;6)]-beta-D-Man-(1-&gt;4)-beta-D-GlcNAc-(1-&gt;4)-alpha-D-GlcNAc-diphospho-di-trans,poly-cis-dolichol + a di-trans,poly-cis-dolichyl phosphate + H(+)</text>
        <dbReference type="Rhea" id="RHEA:29527"/>
        <dbReference type="Rhea" id="RHEA-COMP:19498"/>
        <dbReference type="Rhea" id="RHEA-COMP:19501"/>
        <dbReference type="Rhea" id="RHEA-COMP:19516"/>
        <dbReference type="Rhea" id="RHEA-COMP:19517"/>
        <dbReference type="ChEBI" id="CHEBI:15378"/>
        <dbReference type="ChEBI" id="CHEBI:57683"/>
        <dbReference type="ChEBI" id="CHEBI:58211"/>
        <dbReference type="ChEBI" id="CHEBI:132515"/>
        <dbReference type="ChEBI" id="CHEBI:132516"/>
        <dbReference type="EC" id="2.4.1.258"/>
    </reaction>
    <physiologicalReaction direction="left-to-right" evidence="10">
        <dbReference type="Rhea" id="RHEA:29528"/>
    </physiologicalReaction>
</comment>
<feature type="transmembrane region" description="Helical" evidence="11">
    <location>
        <begin position="374"/>
        <end position="394"/>
    </location>
</feature>
<keyword evidence="6 11" id="KW-0812">Transmembrane</keyword>
<evidence type="ECO:0000256" key="11">
    <source>
        <dbReference type="SAM" id="Phobius"/>
    </source>
</evidence>
<evidence type="ECO:0000313" key="12">
    <source>
        <dbReference type="EMBL" id="CAD9080161.1"/>
    </source>
</evidence>
<evidence type="ECO:0000256" key="1">
    <source>
        <dbReference type="ARBA" id="ARBA00004477"/>
    </source>
</evidence>
<dbReference type="PANTHER" id="PTHR12646:SF0">
    <property type="entry name" value="DOL-P-MAN:MAN(5)GLCNAC(2)-PP-DOL ALPHA-1,3-MANNOSYLTRANSFERASE"/>
    <property type="match status" value="1"/>
</dbReference>
<protein>
    <recommendedName>
        <fullName evidence="3">dolichyl-P-Man:Man5GlcNAc2-PP-dolichol alpha-1,3-mannosyltransferase</fullName>
        <ecNumber evidence="3">2.4.1.258</ecNumber>
    </recommendedName>
</protein>
<evidence type="ECO:0000256" key="6">
    <source>
        <dbReference type="ARBA" id="ARBA00022692"/>
    </source>
</evidence>
<feature type="transmembrane region" description="Helical" evidence="11">
    <location>
        <begin position="208"/>
        <end position="225"/>
    </location>
</feature>
<evidence type="ECO:0000256" key="4">
    <source>
        <dbReference type="ARBA" id="ARBA00022676"/>
    </source>
</evidence>
<keyword evidence="4" id="KW-0328">Glycosyltransferase</keyword>
<evidence type="ECO:0000256" key="10">
    <source>
        <dbReference type="ARBA" id="ARBA00049506"/>
    </source>
</evidence>
<dbReference type="GO" id="GO:0052925">
    <property type="term" value="F:dol-P-Man:Man(5)GlcNAc(2)-PP-Dol alpha-1,3-mannosyltransferase activity"/>
    <property type="evidence" value="ECO:0007669"/>
    <property type="project" value="UniProtKB-EC"/>
</dbReference>
<dbReference type="GO" id="GO:0005789">
    <property type="term" value="C:endoplasmic reticulum membrane"/>
    <property type="evidence" value="ECO:0007669"/>
    <property type="project" value="UniProtKB-SubCell"/>
</dbReference>
<keyword evidence="9 11" id="KW-0472">Membrane</keyword>
<feature type="transmembrane region" description="Helical" evidence="11">
    <location>
        <begin position="174"/>
        <end position="196"/>
    </location>
</feature>
<evidence type="ECO:0000256" key="9">
    <source>
        <dbReference type="ARBA" id="ARBA00023136"/>
    </source>
</evidence>
<dbReference type="AlphaFoldDB" id="A0A7S1KNQ2"/>
<evidence type="ECO:0000256" key="7">
    <source>
        <dbReference type="ARBA" id="ARBA00022824"/>
    </source>
</evidence>
<comment type="pathway">
    <text evidence="2">Protein modification; protein glycosylation.</text>
</comment>
<keyword evidence="8 11" id="KW-1133">Transmembrane helix</keyword>
<gene>
    <name evidence="12" type="ORF">PCOS0759_LOCUS3401</name>
</gene>
<dbReference type="InterPro" id="IPR007873">
    <property type="entry name" value="Glycosyltransferase_ALG3"/>
</dbReference>
<keyword evidence="7" id="KW-0256">Endoplasmic reticulum</keyword>